<dbReference type="GO" id="GO:0140662">
    <property type="term" value="F:ATP-dependent protein folding chaperone"/>
    <property type="evidence" value="ECO:0007669"/>
    <property type="project" value="InterPro"/>
</dbReference>
<keyword evidence="5" id="KW-0175">Coiled coil</keyword>
<dbReference type="HAMAP" id="MF_00332">
    <property type="entry name" value="DnaK"/>
    <property type="match status" value="1"/>
</dbReference>
<protein>
    <submittedName>
        <fullName evidence="7">mRNA, clone: RTFL01-40-M04</fullName>
    </submittedName>
</protein>
<dbReference type="Gene3D" id="1.20.1270.10">
    <property type="match status" value="1"/>
</dbReference>
<evidence type="ECO:0000256" key="1">
    <source>
        <dbReference type="ARBA" id="ARBA00022741"/>
    </source>
</evidence>
<dbReference type="InterPro" id="IPR012725">
    <property type="entry name" value="Chaperone_DnaK"/>
</dbReference>
<comment type="similarity">
    <text evidence="4">Belongs to the heat shock protein 70 family.</text>
</comment>
<evidence type="ECO:0000256" key="3">
    <source>
        <dbReference type="ARBA" id="ARBA00053740"/>
    </source>
</evidence>
<feature type="region of interest" description="Disordered" evidence="6">
    <location>
        <begin position="646"/>
        <end position="683"/>
    </location>
</feature>
<evidence type="ECO:0000256" key="6">
    <source>
        <dbReference type="SAM" id="MobiDB-lite"/>
    </source>
</evidence>
<dbReference type="PROSITE" id="PS01036">
    <property type="entry name" value="HSP70_3"/>
    <property type="match status" value="1"/>
</dbReference>
<keyword evidence="2 4" id="KW-0067">ATP-binding</keyword>
<dbReference type="PROSITE" id="PS00329">
    <property type="entry name" value="HSP70_2"/>
    <property type="match status" value="1"/>
</dbReference>
<dbReference type="GO" id="GO:0005737">
    <property type="term" value="C:cytoplasm"/>
    <property type="evidence" value="ECO:0007669"/>
    <property type="project" value="UniProtKB-ARBA"/>
</dbReference>
<sequence length="683" mass="73306">MATAALLRSIRRREVASTPFSAYKCLSSSGKISFNGSYLGQNWRSFSRAFSSKPAGNDVIGIDLGTTNSCVAVMEGKNPKVIENAEGARTTPSVVAFNPKGELLVGTPAKRQAVTNPTNTVFGTKRLIGRKFDDPQTQKEMKMVPYKIVRAPNGDAWVEANGQQYSPSQVGAFVLTKMKETAEAYLGKSVKKAVVTVPAYFNDAQRQATKDAGRIAGLDVERIINEPTAAALSYGMTNKEGLIAVFDLGGGTFDISVLEISNGVFEVKATNGDTFLGGEDFDNALLDFLVNEFKTTEGIDLAKDRLALQRLREAAEKAKIELSSTSQTEINLPFITADASGAKHFNITLTRSRFETLVNHLIERTRDPCKNCLKDAGISAKEVDEVLLVGGMTRVPKVQSVVSEIFGKTPSKGVNPDEAVAMGAALQGGILRGDVKELLLLDVTPLSLGIETLGGVFTRLISRNTTIPTKKSQVFSTAADNQTQVGIRVLQGEREMATDNKLLGEFDLVGIPPSPRGIPQIEVTFDIDANGIVTVSAKDKTTGKEQQITIRSSGGLSEDDIQKMVREAELHAQKDKERKDLIDTKNTADTTIYSIEKSLGEYREKIPSEVAKEIEDAVSDLRSATSGDDLNEIKAKIDAANKAVSKIGEHMSNGGSGGGSAPGGGAQKGSDEAPEAEYEEVKK</sequence>
<dbReference type="NCBIfam" id="NF001413">
    <property type="entry name" value="PRK00290.1"/>
    <property type="match status" value="1"/>
</dbReference>
<evidence type="ECO:0000313" key="7">
    <source>
        <dbReference type="EMBL" id="BAJ34398.1"/>
    </source>
</evidence>
<dbReference type="Gene3D" id="2.60.34.10">
    <property type="entry name" value="Substrate Binding Domain Of DNAk, Chain A, domain 1"/>
    <property type="match status" value="1"/>
</dbReference>
<dbReference type="PANTHER" id="PTHR19375">
    <property type="entry name" value="HEAT SHOCK PROTEIN 70KDA"/>
    <property type="match status" value="1"/>
</dbReference>
<dbReference type="EMBL" id="AK353312">
    <property type="protein sequence ID" value="BAJ34398.1"/>
    <property type="molecule type" value="mRNA"/>
</dbReference>
<dbReference type="Pfam" id="PF00012">
    <property type="entry name" value="HSP70"/>
    <property type="match status" value="1"/>
</dbReference>
<keyword evidence="1 4" id="KW-0547">Nucleotide-binding</keyword>
<dbReference type="GO" id="GO:0051082">
    <property type="term" value="F:unfolded protein binding"/>
    <property type="evidence" value="ECO:0007669"/>
    <property type="project" value="InterPro"/>
</dbReference>
<dbReference type="FunFam" id="3.30.30.30:FF:000003">
    <property type="entry name" value="Heat shock protein 9"/>
    <property type="match status" value="1"/>
</dbReference>
<accession>E4MXR5</accession>
<dbReference type="CDD" id="cd11733">
    <property type="entry name" value="ASKHA_NBD_HSP70_HSPA9"/>
    <property type="match status" value="1"/>
</dbReference>
<dbReference type="SUPFAM" id="SSF100920">
    <property type="entry name" value="Heat shock protein 70kD (HSP70), peptide-binding domain"/>
    <property type="match status" value="1"/>
</dbReference>
<dbReference type="NCBIfam" id="TIGR02350">
    <property type="entry name" value="prok_dnaK"/>
    <property type="match status" value="1"/>
</dbReference>
<reference evidence="7" key="2">
    <citation type="journal article" date="2010" name="BMC Plant Biol.">
        <title>Comparative genomic analysis of 1047 completely sequenced cDNAs from an Arabidopsis-related model halophyte, Thellungiella halophila.</title>
        <authorList>
            <person name="Taji T."/>
            <person name="Komatsu K."/>
            <person name="Katori T."/>
            <person name="Kawasaki Y."/>
            <person name="Sakata Y."/>
            <person name="Tanaka S."/>
            <person name="Kobayashi M."/>
            <person name="Toyoda A."/>
            <person name="Seki M."/>
            <person name="Shinozaki K."/>
        </authorList>
    </citation>
    <scope>NUCLEOTIDE SEQUENCE</scope>
</reference>
<dbReference type="InterPro" id="IPR029048">
    <property type="entry name" value="HSP70_C_sf"/>
</dbReference>
<proteinExistence type="evidence at transcript level"/>
<name>E4MXR5_EUTHA</name>
<dbReference type="FunFam" id="3.90.640.10:FF:000003">
    <property type="entry name" value="Molecular chaperone DnaK"/>
    <property type="match status" value="1"/>
</dbReference>
<dbReference type="InterPro" id="IPR018181">
    <property type="entry name" value="Heat_shock_70_CS"/>
</dbReference>
<reference evidence="7" key="1">
    <citation type="journal article" date="2008" name="BMC Plant Biol.">
        <title>Large-scale collection and annotation of full-length enriched cDNAs from a model halophyte, Thellungiella halophila.</title>
        <authorList>
            <person name="Taji T."/>
            <person name="Sakurai T."/>
            <person name="Mochida K."/>
            <person name="Ishiwata A."/>
            <person name="Kurotani A."/>
            <person name="Totoki Y."/>
            <person name="Toyoda A."/>
            <person name="Sakaki Y."/>
            <person name="Seki M."/>
            <person name="Ono H."/>
            <person name="Sakata Y."/>
            <person name="Tanaka S."/>
            <person name="Shinozaki K."/>
        </authorList>
    </citation>
    <scope>NUCLEOTIDE SEQUENCE</scope>
</reference>
<dbReference type="PROSITE" id="PS00297">
    <property type="entry name" value="HSP70_1"/>
    <property type="match status" value="1"/>
</dbReference>
<dbReference type="PRINTS" id="PR00301">
    <property type="entry name" value="HEATSHOCK70"/>
</dbReference>
<organism evidence="7">
    <name type="scientific">Eutrema halophilum</name>
    <name type="common">Salt cress</name>
    <name type="synonym">Sisymbrium halophilum</name>
    <dbReference type="NCBI Taxonomy" id="98038"/>
    <lineage>
        <taxon>Eukaryota</taxon>
        <taxon>Viridiplantae</taxon>
        <taxon>Streptophyta</taxon>
        <taxon>Embryophyta</taxon>
        <taxon>Tracheophyta</taxon>
        <taxon>Spermatophyta</taxon>
        <taxon>Magnoliopsida</taxon>
        <taxon>eudicotyledons</taxon>
        <taxon>Gunneridae</taxon>
        <taxon>Pentapetalae</taxon>
        <taxon>rosids</taxon>
        <taxon>malvids</taxon>
        <taxon>Brassicales</taxon>
        <taxon>Brassicaceae</taxon>
        <taxon>Eutremeae</taxon>
        <taxon>Eutrema</taxon>
    </lineage>
</organism>
<feature type="coiled-coil region" evidence="5">
    <location>
        <begin position="301"/>
        <end position="328"/>
    </location>
</feature>
<dbReference type="AlphaFoldDB" id="E4MXR5"/>
<feature type="compositionally biased region" description="Gly residues" evidence="6">
    <location>
        <begin position="654"/>
        <end position="667"/>
    </location>
</feature>
<feature type="compositionally biased region" description="Acidic residues" evidence="6">
    <location>
        <begin position="672"/>
        <end position="683"/>
    </location>
</feature>
<evidence type="ECO:0000256" key="2">
    <source>
        <dbReference type="ARBA" id="ARBA00022840"/>
    </source>
</evidence>
<evidence type="ECO:0000256" key="5">
    <source>
        <dbReference type="SAM" id="Coils"/>
    </source>
</evidence>
<dbReference type="InterPro" id="IPR043129">
    <property type="entry name" value="ATPase_NBD"/>
</dbReference>
<dbReference type="InterPro" id="IPR013126">
    <property type="entry name" value="Hsp_70_fam"/>
</dbReference>
<dbReference type="FunFam" id="1.20.1270.10:FF:000001">
    <property type="entry name" value="Molecular chaperone DnaK"/>
    <property type="match status" value="1"/>
</dbReference>
<dbReference type="InterPro" id="IPR029047">
    <property type="entry name" value="HSP70_peptide-bd_sf"/>
</dbReference>
<dbReference type="Gene3D" id="3.30.420.40">
    <property type="match status" value="2"/>
</dbReference>
<dbReference type="GO" id="GO:0009408">
    <property type="term" value="P:response to heat"/>
    <property type="evidence" value="ECO:0007669"/>
    <property type="project" value="UniProtKB-ARBA"/>
</dbReference>
<dbReference type="Gene3D" id="3.90.640.10">
    <property type="entry name" value="Actin, Chain A, domain 4"/>
    <property type="match status" value="1"/>
</dbReference>
<dbReference type="FunFam" id="3.30.420.40:FF:000004">
    <property type="entry name" value="Molecular chaperone DnaK"/>
    <property type="match status" value="1"/>
</dbReference>
<dbReference type="FunFam" id="2.60.34.10:FF:000014">
    <property type="entry name" value="Chaperone protein DnaK HSP70"/>
    <property type="match status" value="1"/>
</dbReference>
<comment type="function">
    <text evidence="3">Chaperone involved in the maturation of iron-sulfur [Fe-S] cluster-containing proteins. Has a low intrinsic ATPase activity which is markedly stimulated by HSCB and ISU1. In cooperation with other chaperones, Hsp70s are key components that facilitate folding of de novo synthesized proteins, assist translocation of precursor proteins into organelles, and are responsible for degradation of damaged protein under stress conditions.</text>
</comment>
<dbReference type="SUPFAM" id="SSF53067">
    <property type="entry name" value="Actin-like ATPase domain"/>
    <property type="match status" value="2"/>
</dbReference>
<dbReference type="FunFam" id="3.30.420.40:FF:000020">
    <property type="entry name" value="Chaperone protein HscA homolog"/>
    <property type="match status" value="1"/>
</dbReference>
<evidence type="ECO:0000256" key="4">
    <source>
        <dbReference type="RuleBase" id="RU003322"/>
    </source>
</evidence>
<dbReference type="GO" id="GO:0005524">
    <property type="term" value="F:ATP binding"/>
    <property type="evidence" value="ECO:0007669"/>
    <property type="project" value="UniProtKB-KW"/>
</dbReference>